<comment type="caution">
    <text evidence="1">The sequence shown here is derived from an EMBL/GenBank/DDBJ whole genome shotgun (WGS) entry which is preliminary data.</text>
</comment>
<dbReference type="EMBL" id="CAJVPW010000260">
    <property type="protein sequence ID" value="CAG8448252.1"/>
    <property type="molecule type" value="Genomic_DNA"/>
</dbReference>
<gene>
    <name evidence="1" type="ORF">SPELUC_LOCUS643</name>
</gene>
<evidence type="ECO:0000313" key="1">
    <source>
        <dbReference type="EMBL" id="CAG8448252.1"/>
    </source>
</evidence>
<proteinExistence type="predicted"/>
<organism evidence="1 2">
    <name type="scientific">Cetraspora pellucida</name>
    <dbReference type="NCBI Taxonomy" id="1433469"/>
    <lineage>
        <taxon>Eukaryota</taxon>
        <taxon>Fungi</taxon>
        <taxon>Fungi incertae sedis</taxon>
        <taxon>Mucoromycota</taxon>
        <taxon>Glomeromycotina</taxon>
        <taxon>Glomeromycetes</taxon>
        <taxon>Diversisporales</taxon>
        <taxon>Gigasporaceae</taxon>
        <taxon>Cetraspora</taxon>
    </lineage>
</organism>
<sequence>MTEFDNRISTILQQCLFDKQLIYFILTDVNDKAEYINEMSTYILHISSTLINRQKAIVDITDIKPFFDAEVSDNYFLADPREITLFKTILACILSTTLKSTSKFGFKNSVQYNNISKEKRLYTNILEYLSDKQNEMKKHLAPLKEKKEDINLVISSMGKGLLLLKAIEQVLENMKKEKHANRHTYEEANIKLLIKKSLASKPYLYKIPEPGKCFEYIVVKNDLSQRVGDKMEFLEVMKSLKKLKDSNKAGDSKADNSRVDEDDLNKDKEDKDKINKNELSKIRDALAQKSAEK</sequence>
<protein>
    <submittedName>
        <fullName evidence="1">2745_t:CDS:1</fullName>
    </submittedName>
</protein>
<accession>A0ACA9K2K2</accession>
<reference evidence="1" key="1">
    <citation type="submission" date="2021-06" db="EMBL/GenBank/DDBJ databases">
        <authorList>
            <person name="Kallberg Y."/>
            <person name="Tangrot J."/>
            <person name="Rosling A."/>
        </authorList>
    </citation>
    <scope>NUCLEOTIDE SEQUENCE</scope>
    <source>
        <strain evidence="1">28 12/20/2015</strain>
    </source>
</reference>
<name>A0ACA9K2K2_9GLOM</name>
<keyword evidence="2" id="KW-1185">Reference proteome</keyword>
<dbReference type="Proteomes" id="UP000789366">
    <property type="component" value="Unassembled WGS sequence"/>
</dbReference>
<evidence type="ECO:0000313" key="2">
    <source>
        <dbReference type="Proteomes" id="UP000789366"/>
    </source>
</evidence>